<protein>
    <submittedName>
        <fullName evidence="1">Uncharacterized protein</fullName>
    </submittedName>
</protein>
<evidence type="ECO:0000313" key="2">
    <source>
        <dbReference type="Proteomes" id="UP001157502"/>
    </source>
</evidence>
<organism evidence="1 2">
    <name type="scientific">Dallia pectoralis</name>
    <name type="common">Alaska blackfish</name>
    <dbReference type="NCBI Taxonomy" id="75939"/>
    <lineage>
        <taxon>Eukaryota</taxon>
        <taxon>Metazoa</taxon>
        <taxon>Chordata</taxon>
        <taxon>Craniata</taxon>
        <taxon>Vertebrata</taxon>
        <taxon>Euteleostomi</taxon>
        <taxon>Actinopterygii</taxon>
        <taxon>Neopterygii</taxon>
        <taxon>Teleostei</taxon>
        <taxon>Protacanthopterygii</taxon>
        <taxon>Esociformes</taxon>
        <taxon>Umbridae</taxon>
        <taxon>Dallia</taxon>
    </lineage>
</organism>
<gene>
    <name evidence="1" type="ORF">DPEC_G00152740</name>
</gene>
<dbReference type="EMBL" id="CM055739">
    <property type="protein sequence ID" value="KAJ8003855.1"/>
    <property type="molecule type" value="Genomic_DNA"/>
</dbReference>
<keyword evidence="2" id="KW-1185">Reference proteome</keyword>
<proteinExistence type="predicted"/>
<name>A0ACC2GK00_DALPE</name>
<comment type="caution">
    <text evidence="1">The sequence shown here is derived from an EMBL/GenBank/DDBJ whole genome shotgun (WGS) entry which is preliminary data.</text>
</comment>
<reference evidence="1" key="1">
    <citation type="submission" date="2021-05" db="EMBL/GenBank/DDBJ databases">
        <authorList>
            <person name="Pan Q."/>
            <person name="Jouanno E."/>
            <person name="Zahm M."/>
            <person name="Klopp C."/>
            <person name="Cabau C."/>
            <person name="Louis A."/>
            <person name="Berthelot C."/>
            <person name="Parey E."/>
            <person name="Roest Crollius H."/>
            <person name="Montfort J."/>
            <person name="Robinson-Rechavi M."/>
            <person name="Bouchez O."/>
            <person name="Lampietro C."/>
            <person name="Lopez Roques C."/>
            <person name="Donnadieu C."/>
            <person name="Postlethwait J."/>
            <person name="Bobe J."/>
            <person name="Dillon D."/>
            <person name="Chandos A."/>
            <person name="von Hippel F."/>
            <person name="Guiguen Y."/>
        </authorList>
    </citation>
    <scope>NUCLEOTIDE SEQUENCE</scope>
    <source>
        <strain evidence="1">YG-Jan2019</strain>
    </source>
</reference>
<sequence>MQKGPVVVLVGVLTVLINMWAGVDPAPTLLTARGDMKPSDPERDISAVRPRTHSTGTSKALKEMLTTTHPVSREKTPAHTRDLRRQLKTDEVTSSPGRRAQIQNMLSALEELSRKMNSSLNTRRIMMVRGSANGRSSAKKNKAVTAEDTRKTTTVPPVDVRGNVTVSRTSTDQLDPSTRKKSHQPKKPSNKRVCFWKYCSQN</sequence>
<accession>A0ACC2GK00</accession>
<dbReference type="Proteomes" id="UP001157502">
    <property type="component" value="Chromosome 12"/>
</dbReference>
<evidence type="ECO:0000313" key="1">
    <source>
        <dbReference type="EMBL" id="KAJ8003855.1"/>
    </source>
</evidence>